<dbReference type="Gene3D" id="3.40.630.30">
    <property type="match status" value="1"/>
</dbReference>
<organism evidence="2 3">
    <name type="scientific">Rheinheimera tilapiae</name>
    <dbReference type="NCBI Taxonomy" id="875043"/>
    <lineage>
        <taxon>Bacteria</taxon>
        <taxon>Pseudomonadati</taxon>
        <taxon>Pseudomonadota</taxon>
        <taxon>Gammaproteobacteria</taxon>
        <taxon>Chromatiales</taxon>
        <taxon>Chromatiaceae</taxon>
        <taxon>Rheinheimera</taxon>
    </lineage>
</organism>
<dbReference type="PROSITE" id="PS51186">
    <property type="entry name" value="GNAT"/>
    <property type="match status" value="1"/>
</dbReference>
<evidence type="ECO:0000313" key="2">
    <source>
        <dbReference type="EMBL" id="MFC0049661.1"/>
    </source>
</evidence>
<dbReference type="SUPFAM" id="SSF55729">
    <property type="entry name" value="Acyl-CoA N-acyltransferases (Nat)"/>
    <property type="match status" value="1"/>
</dbReference>
<dbReference type="RefSeq" id="WP_377245940.1">
    <property type="nucleotide sequence ID" value="NZ_JBHLXP010000004.1"/>
</dbReference>
<keyword evidence="2" id="KW-0808">Transferase</keyword>
<keyword evidence="3" id="KW-1185">Reference proteome</keyword>
<dbReference type="InterPro" id="IPR016181">
    <property type="entry name" value="Acyl_CoA_acyltransferase"/>
</dbReference>
<evidence type="ECO:0000259" key="1">
    <source>
        <dbReference type="PROSITE" id="PS51186"/>
    </source>
</evidence>
<accession>A0ABV6BFK7</accession>
<evidence type="ECO:0000313" key="3">
    <source>
        <dbReference type="Proteomes" id="UP001589813"/>
    </source>
</evidence>
<proteinExistence type="predicted"/>
<comment type="caution">
    <text evidence="2">The sequence shown here is derived from an EMBL/GenBank/DDBJ whole genome shotgun (WGS) entry which is preliminary data.</text>
</comment>
<dbReference type="InterPro" id="IPR000182">
    <property type="entry name" value="GNAT_dom"/>
</dbReference>
<dbReference type="GO" id="GO:0016746">
    <property type="term" value="F:acyltransferase activity"/>
    <property type="evidence" value="ECO:0007669"/>
    <property type="project" value="UniProtKB-KW"/>
</dbReference>
<keyword evidence="2" id="KW-0012">Acyltransferase</keyword>
<reference evidence="2 3" key="1">
    <citation type="submission" date="2024-09" db="EMBL/GenBank/DDBJ databases">
        <authorList>
            <person name="Sun Q."/>
            <person name="Mori K."/>
        </authorList>
    </citation>
    <scope>NUCLEOTIDE SEQUENCE [LARGE SCALE GENOMIC DNA]</scope>
    <source>
        <strain evidence="2 3">KCTC 23315</strain>
    </source>
</reference>
<dbReference type="Proteomes" id="UP001589813">
    <property type="component" value="Unassembled WGS sequence"/>
</dbReference>
<sequence length="194" mass="21240">MSEAHRHTTTIDYQPLSPTHFAAVIALGNQVHGDGYLSTELINTYYQQGLKNHHNAGVVALDDQGLAGFRLAFAPGQWQPDQWCSPALWGIPVEQVGYFKCNTVRPDLQGSGVGGALLKISIQAFIAQGALAGVAHLWVQSPGNAAVRYFSKHGGKLVKIHPDKWREDSLNGYECVRCGFDCHCDAAEMILRLR</sequence>
<gene>
    <name evidence="2" type="ORF">ACFFJP_15290</name>
</gene>
<protein>
    <submittedName>
        <fullName evidence="2">GNAT family N-acetyltransferase</fullName>
        <ecNumber evidence="2">2.3.1.-</ecNumber>
    </submittedName>
</protein>
<name>A0ABV6BFK7_9GAMM</name>
<dbReference type="Pfam" id="PF00583">
    <property type="entry name" value="Acetyltransf_1"/>
    <property type="match status" value="1"/>
</dbReference>
<feature type="domain" description="N-acetyltransferase" evidence="1">
    <location>
        <begin position="11"/>
        <end position="194"/>
    </location>
</feature>
<dbReference type="EC" id="2.3.1.-" evidence="2"/>
<dbReference type="EMBL" id="JBHLXP010000004">
    <property type="protein sequence ID" value="MFC0049661.1"/>
    <property type="molecule type" value="Genomic_DNA"/>
</dbReference>